<dbReference type="SMART" id="SM01232">
    <property type="entry name" value="H2TH"/>
    <property type="match status" value="1"/>
</dbReference>
<dbReference type="GO" id="GO:0006284">
    <property type="term" value="P:base-excision repair"/>
    <property type="evidence" value="ECO:0007669"/>
    <property type="project" value="InterPro"/>
</dbReference>
<evidence type="ECO:0000256" key="7">
    <source>
        <dbReference type="ARBA" id="ARBA00023239"/>
    </source>
</evidence>
<dbReference type="GO" id="GO:0034039">
    <property type="term" value="F:8-oxo-7,8-dihydroguanine DNA N-glycosylase activity"/>
    <property type="evidence" value="ECO:0007669"/>
    <property type="project" value="TreeGrafter"/>
</dbReference>
<dbReference type="PANTHER" id="PTHR22993:SF9">
    <property type="entry name" value="FORMAMIDOPYRIMIDINE-DNA GLYCOSYLASE"/>
    <property type="match status" value="1"/>
</dbReference>
<dbReference type="InterPro" id="IPR015886">
    <property type="entry name" value="H2TH_FPG"/>
</dbReference>
<keyword evidence="7" id="KW-0456">Lyase</keyword>
<dbReference type="EMBL" id="SMFL01000015">
    <property type="protein sequence ID" value="TDE10528.1"/>
    <property type="molecule type" value="Genomic_DNA"/>
</dbReference>
<dbReference type="SUPFAM" id="SSF46946">
    <property type="entry name" value="S13-like H2TH domain"/>
    <property type="match status" value="1"/>
</dbReference>
<dbReference type="PROSITE" id="PS51068">
    <property type="entry name" value="FPG_CAT"/>
    <property type="match status" value="1"/>
</dbReference>
<dbReference type="RefSeq" id="WP_131961650.1">
    <property type="nucleotide sequence ID" value="NZ_SMFL01000015.1"/>
</dbReference>
<evidence type="ECO:0000259" key="10">
    <source>
        <dbReference type="PROSITE" id="PS51068"/>
    </source>
</evidence>
<dbReference type="GO" id="GO:0003684">
    <property type="term" value="F:damaged DNA binding"/>
    <property type="evidence" value="ECO:0007669"/>
    <property type="project" value="InterPro"/>
</dbReference>
<dbReference type="Proteomes" id="UP000294850">
    <property type="component" value="Unassembled WGS sequence"/>
</dbReference>
<keyword evidence="5" id="KW-0238">DNA-binding</keyword>
<dbReference type="InterPro" id="IPR010979">
    <property type="entry name" value="Ribosomal_uS13-like_H2TH"/>
</dbReference>
<evidence type="ECO:0000256" key="6">
    <source>
        <dbReference type="ARBA" id="ARBA00023204"/>
    </source>
</evidence>
<dbReference type="Gene3D" id="3.20.190.10">
    <property type="entry name" value="MutM-like, N-terminal"/>
    <property type="match status" value="1"/>
</dbReference>
<dbReference type="Gene3D" id="1.10.8.50">
    <property type="match status" value="1"/>
</dbReference>
<gene>
    <name evidence="11" type="ORF">E0F88_28000</name>
</gene>
<evidence type="ECO:0000313" key="12">
    <source>
        <dbReference type="Proteomes" id="UP000294850"/>
    </source>
</evidence>
<evidence type="ECO:0000256" key="4">
    <source>
        <dbReference type="ARBA" id="ARBA00022801"/>
    </source>
</evidence>
<dbReference type="GO" id="GO:0008270">
    <property type="term" value="F:zinc ion binding"/>
    <property type="evidence" value="ECO:0007669"/>
    <property type="project" value="InterPro"/>
</dbReference>
<keyword evidence="8" id="KW-0511">Multifunctional enzyme</keyword>
<comment type="similarity">
    <text evidence="2">Belongs to the FPG family.</text>
</comment>
<dbReference type="Pfam" id="PF01149">
    <property type="entry name" value="Fapy_DNA_glyco"/>
    <property type="match status" value="1"/>
</dbReference>
<keyword evidence="12" id="KW-1185">Reference proteome</keyword>
<dbReference type="SUPFAM" id="SSF81624">
    <property type="entry name" value="N-terminal domain of MutM-like DNA repair proteins"/>
    <property type="match status" value="1"/>
</dbReference>
<protein>
    <submittedName>
        <fullName evidence="11">Fpg/Nei family DNA glycosylase</fullName>
    </submittedName>
</protein>
<dbReference type="GO" id="GO:0003906">
    <property type="term" value="F:DNA-(apurinic or apyrimidinic site) endonuclease activity"/>
    <property type="evidence" value="ECO:0007669"/>
    <property type="project" value="InterPro"/>
</dbReference>
<accession>A0A4V2Z2X4</accession>
<name>A0A4V2Z2X4_9BACT</name>
<keyword evidence="3" id="KW-0227">DNA damage</keyword>
<dbReference type="InterPro" id="IPR035937">
    <property type="entry name" value="FPG_N"/>
</dbReference>
<keyword evidence="4" id="KW-0378">Hydrolase</keyword>
<evidence type="ECO:0000256" key="3">
    <source>
        <dbReference type="ARBA" id="ARBA00022763"/>
    </source>
</evidence>
<evidence type="ECO:0000256" key="2">
    <source>
        <dbReference type="ARBA" id="ARBA00009409"/>
    </source>
</evidence>
<evidence type="ECO:0000256" key="9">
    <source>
        <dbReference type="ARBA" id="ARBA00023295"/>
    </source>
</evidence>
<reference evidence="11 12" key="1">
    <citation type="submission" date="2019-03" db="EMBL/GenBank/DDBJ databases">
        <title>Dyadobacter AR-3-6 sp. nov., isolated from arctic soil.</title>
        <authorList>
            <person name="Chaudhary D.K."/>
        </authorList>
    </citation>
    <scope>NUCLEOTIDE SEQUENCE [LARGE SCALE GENOMIC DNA]</scope>
    <source>
        <strain evidence="11 12">AR-3-6</strain>
    </source>
</reference>
<dbReference type="AlphaFoldDB" id="A0A4V2Z2X4"/>
<dbReference type="PANTHER" id="PTHR22993">
    <property type="entry name" value="FORMAMIDOPYRIMIDINE-DNA GLYCOSYLASE"/>
    <property type="match status" value="1"/>
</dbReference>
<dbReference type="SMART" id="SM00898">
    <property type="entry name" value="Fapy_DNA_glyco"/>
    <property type="match status" value="1"/>
</dbReference>
<keyword evidence="6" id="KW-0234">DNA repair</keyword>
<dbReference type="GO" id="GO:0016829">
    <property type="term" value="F:lyase activity"/>
    <property type="evidence" value="ECO:0007669"/>
    <property type="project" value="UniProtKB-KW"/>
</dbReference>
<evidence type="ECO:0000256" key="8">
    <source>
        <dbReference type="ARBA" id="ARBA00023268"/>
    </source>
</evidence>
<organism evidence="11 12">
    <name type="scientific">Dyadobacter psychrotolerans</name>
    <dbReference type="NCBI Taxonomy" id="2541721"/>
    <lineage>
        <taxon>Bacteria</taxon>
        <taxon>Pseudomonadati</taxon>
        <taxon>Bacteroidota</taxon>
        <taxon>Cytophagia</taxon>
        <taxon>Cytophagales</taxon>
        <taxon>Spirosomataceae</taxon>
        <taxon>Dyadobacter</taxon>
    </lineage>
</organism>
<dbReference type="OrthoDB" id="9800855at2"/>
<dbReference type="Pfam" id="PF06831">
    <property type="entry name" value="H2TH"/>
    <property type="match status" value="1"/>
</dbReference>
<proteinExistence type="inferred from homology"/>
<feature type="domain" description="Formamidopyrimidine-DNA glycosylase catalytic" evidence="10">
    <location>
        <begin position="2"/>
        <end position="114"/>
    </location>
</feature>
<keyword evidence="9" id="KW-0326">Glycosidase</keyword>
<sequence>MPELPDLQAFSKNLTKELKGKKLEKLEVLVKQKTQVSEKELSENLDGKTLKKVYRLGKELFFDFGADALVSMHLMLHGKLVMQMKEDELPKYALVNFIFKDGTQLILTDFQKIAKIDLNPELSDTMDALSEKLTAEWLSEKLKKSKAAIKSVLTDQKVIGGIGNAYVDEILWDAKIHPKSIAAKIPQKQIKMLAKSINEVLKDAEKKILKSNPDIISGEIRDFMVVHNSKKKTSPTGGEILIDKVGSRKTYYTNEQVLFN</sequence>
<comment type="caution">
    <text evidence="11">The sequence shown here is derived from an EMBL/GenBank/DDBJ whole genome shotgun (WGS) entry which is preliminary data.</text>
</comment>
<comment type="catalytic activity">
    <reaction evidence="1">
        <text>Hydrolysis of DNA containing ring-opened 7-methylguanine residues, releasing 2,6-diamino-4-hydroxy-5-(N-methyl)formamidopyrimidine.</text>
        <dbReference type="EC" id="3.2.2.23"/>
    </reaction>
</comment>
<evidence type="ECO:0000256" key="5">
    <source>
        <dbReference type="ARBA" id="ARBA00023125"/>
    </source>
</evidence>
<dbReference type="InterPro" id="IPR012319">
    <property type="entry name" value="FPG_cat"/>
</dbReference>
<evidence type="ECO:0000313" key="11">
    <source>
        <dbReference type="EMBL" id="TDE10528.1"/>
    </source>
</evidence>
<evidence type="ECO:0000256" key="1">
    <source>
        <dbReference type="ARBA" id="ARBA00001668"/>
    </source>
</evidence>